<reference evidence="9" key="1">
    <citation type="submission" date="2019-12" db="EMBL/GenBank/DDBJ databases">
        <title>High-Quality draft genome sequences of three cyanobacteria isolated from the limestone walls of the Old Cathedral of Coimbra.</title>
        <authorList>
            <person name="Tiago I."/>
            <person name="Soares F."/>
            <person name="Portugal A."/>
        </authorList>
    </citation>
    <scope>NUCLEOTIDE SEQUENCE [LARGE SCALE GENOMIC DNA]</scope>
    <source>
        <strain evidence="9">C</strain>
    </source>
</reference>
<dbReference type="EMBL" id="WVIC01000026">
    <property type="protein sequence ID" value="NCJ07461.1"/>
    <property type="molecule type" value="Genomic_DNA"/>
</dbReference>
<comment type="subcellular location">
    <subcellularLocation>
        <location evidence="1">Membrane</location>
        <topology evidence="1">Multi-pass membrane protein</topology>
    </subcellularLocation>
</comment>
<organism evidence="9 10">
    <name type="scientific">Petrachloros mirabilis ULC683</name>
    <dbReference type="NCBI Taxonomy" id="2781853"/>
    <lineage>
        <taxon>Bacteria</taxon>
        <taxon>Bacillati</taxon>
        <taxon>Cyanobacteriota</taxon>
        <taxon>Cyanophyceae</taxon>
        <taxon>Synechococcales</taxon>
        <taxon>Petrachlorosaceae</taxon>
        <taxon>Petrachloros</taxon>
        <taxon>Petrachloros mirabilis</taxon>
    </lineage>
</organism>
<gene>
    <name evidence="9" type="ORF">GS597_13270</name>
</gene>
<evidence type="ECO:0000256" key="4">
    <source>
        <dbReference type="ARBA" id="ARBA00022692"/>
    </source>
</evidence>
<keyword evidence="4 7" id="KW-0812">Transmembrane</keyword>
<keyword evidence="6 7" id="KW-0472">Membrane</keyword>
<dbReference type="GO" id="GO:0089702">
    <property type="term" value="F:undecaprenyl-phosphate glucose phosphotransferase activity"/>
    <property type="evidence" value="ECO:0007669"/>
    <property type="project" value="UniProtKB-EC"/>
</dbReference>
<dbReference type="Pfam" id="PF13727">
    <property type="entry name" value="CoA_binding_3"/>
    <property type="match status" value="1"/>
</dbReference>
<dbReference type="InterPro" id="IPR003362">
    <property type="entry name" value="Bact_transf"/>
</dbReference>
<dbReference type="NCBIfam" id="TIGR03023">
    <property type="entry name" value="WcaJ_sugtrans"/>
    <property type="match status" value="1"/>
</dbReference>
<keyword evidence="5 7" id="KW-1133">Transmembrane helix</keyword>
<dbReference type="Gene3D" id="3.40.50.720">
    <property type="entry name" value="NAD(P)-binding Rossmann-like Domain"/>
    <property type="match status" value="1"/>
</dbReference>
<dbReference type="PANTHER" id="PTHR30576">
    <property type="entry name" value="COLANIC BIOSYNTHESIS UDP-GLUCOSE LIPID CARRIER TRANSFERASE"/>
    <property type="match status" value="1"/>
</dbReference>
<dbReference type="InterPro" id="IPR017475">
    <property type="entry name" value="EPS_sugar_tfrase"/>
</dbReference>
<keyword evidence="10" id="KW-1185">Reference proteome</keyword>
<evidence type="ECO:0000256" key="7">
    <source>
        <dbReference type="SAM" id="Phobius"/>
    </source>
</evidence>
<dbReference type="AlphaFoldDB" id="A0A8K2A804"/>
<evidence type="ECO:0000256" key="2">
    <source>
        <dbReference type="ARBA" id="ARBA00006464"/>
    </source>
</evidence>
<proteinExistence type="inferred from homology"/>
<feature type="transmembrane region" description="Helical" evidence="7">
    <location>
        <begin position="34"/>
        <end position="57"/>
    </location>
</feature>
<dbReference type="GO" id="GO:0009242">
    <property type="term" value="P:colanic acid biosynthetic process"/>
    <property type="evidence" value="ECO:0007669"/>
    <property type="project" value="TreeGrafter"/>
</dbReference>
<dbReference type="EC" id="2.7.8.31" evidence="9"/>
<evidence type="ECO:0000313" key="10">
    <source>
        <dbReference type="Proteomes" id="UP000607397"/>
    </source>
</evidence>
<comment type="similarity">
    <text evidence="2">Belongs to the bacterial sugar transferase family.</text>
</comment>
<dbReference type="PANTHER" id="PTHR30576:SF21">
    <property type="entry name" value="UDP-GLUCOSE:UNDECAPRENYL-PHOSPHATE GLUCOSE-1-PHOSPHATE TRANSFERASE"/>
    <property type="match status" value="1"/>
</dbReference>
<dbReference type="RefSeq" id="WP_161825935.1">
    <property type="nucleotide sequence ID" value="NZ_WVIC01000026.1"/>
</dbReference>
<evidence type="ECO:0000256" key="6">
    <source>
        <dbReference type="ARBA" id="ARBA00023136"/>
    </source>
</evidence>
<comment type="caution">
    <text evidence="9">The sequence shown here is derived from an EMBL/GenBank/DDBJ whole genome shotgun (WGS) entry which is preliminary data.</text>
</comment>
<dbReference type="InterPro" id="IPR017473">
    <property type="entry name" value="Undecaprenyl-P_gluc_Ptfrase"/>
</dbReference>
<feature type="transmembrane region" description="Helical" evidence="7">
    <location>
        <begin position="269"/>
        <end position="290"/>
    </location>
</feature>
<evidence type="ECO:0000259" key="8">
    <source>
        <dbReference type="Pfam" id="PF02397"/>
    </source>
</evidence>
<evidence type="ECO:0000256" key="3">
    <source>
        <dbReference type="ARBA" id="ARBA00022679"/>
    </source>
</evidence>
<dbReference type="GO" id="GO:0016020">
    <property type="term" value="C:membrane"/>
    <property type="evidence" value="ECO:0007669"/>
    <property type="project" value="UniProtKB-SubCell"/>
</dbReference>
<feature type="transmembrane region" description="Helical" evidence="7">
    <location>
        <begin position="93"/>
        <end position="116"/>
    </location>
</feature>
<protein>
    <submittedName>
        <fullName evidence="9">Undecaprenyl-phosphate glucose phosphotransferase</fullName>
        <ecNumber evidence="9">2.7.8.31</ecNumber>
    </submittedName>
</protein>
<feature type="domain" description="Bacterial sugar transferase" evidence="8">
    <location>
        <begin position="264"/>
        <end position="449"/>
    </location>
</feature>
<feature type="transmembrane region" description="Helical" evidence="7">
    <location>
        <begin position="69"/>
        <end position="87"/>
    </location>
</feature>
<evidence type="ECO:0000256" key="5">
    <source>
        <dbReference type="ARBA" id="ARBA00022989"/>
    </source>
</evidence>
<evidence type="ECO:0000313" key="9">
    <source>
        <dbReference type="EMBL" id="NCJ07461.1"/>
    </source>
</evidence>
<name>A0A8K2A804_9CYAN</name>
<keyword evidence="3 9" id="KW-0808">Transferase</keyword>
<evidence type="ECO:0000256" key="1">
    <source>
        <dbReference type="ARBA" id="ARBA00004141"/>
    </source>
</evidence>
<sequence>MVWILQKVIDATLVAVFLVVMSLAYQVYFDAPYILLAAISFLITPPLFQATGLYYSFRGDHPAAEYPKIFLGWVIEVLILLILGYLTKTSEHFSRLLITTWLLVTPLGICCFHLMVRMMLRQLRASGHNTRKAVIAGTNELAGYLAQELNQSPELGIQFCGFFTDQSCLESGRPWRQPLIGTLSELPNYIQRFKIDVVYIALQLTEEEGISKLMYALQDTTACVYFVPNLLTFNLLHARVHELHGIPVLAIWETPFDALQGSMKRITDIIVALLVLVLTSPLMAAIALAVKLSSPGSILFVQRRYGLSGTEIPVYKFRSMRVTEDGADIPQAQQNDPRVTPIGAFLRRTSLDELPQFINVLQGHMSIVGPRPHAVAHNEHYRKLIQGYMLRHIVKPGITGWAQIHGLRGETETLDKMERRVAYDLHYLRHWSLWLDLVIIVRTIMVVFKHQNAY</sequence>
<dbReference type="NCBIfam" id="TIGR03025">
    <property type="entry name" value="EPS_sugtrans"/>
    <property type="match status" value="1"/>
</dbReference>
<dbReference type="Proteomes" id="UP000607397">
    <property type="component" value="Unassembled WGS sequence"/>
</dbReference>
<dbReference type="Pfam" id="PF02397">
    <property type="entry name" value="Bac_transf"/>
    <property type="match status" value="1"/>
</dbReference>
<feature type="transmembrane region" description="Helical" evidence="7">
    <location>
        <begin position="7"/>
        <end position="28"/>
    </location>
</feature>
<accession>A0A8K2A804</accession>